<dbReference type="InterPro" id="IPR016181">
    <property type="entry name" value="Acyl_CoA_acyltransferase"/>
</dbReference>
<dbReference type="InterPro" id="IPR000182">
    <property type="entry name" value="GNAT_dom"/>
</dbReference>
<protein>
    <submittedName>
        <fullName evidence="2">Alanine acetyltransferase</fullName>
    </submittedName>
</protein>
<feature type="domain" description="N-acetyltransferase" evidence="1">
    <location>
        <begin position="6"/>
        <end position="154"/>
    </location>
</feature>
<organism evidence="2 3">
    <name type="scientific">Sneathiella chinensis</name>
    <dbReference type="NCBI Taxonomy" id="349750"/>
    <lineage>
        <taxon>Bacteria</taxon>
        <taxon>Pseudomonadati</taxon>
        <taxon>Pseudomonadota</taxon>
        <taxon>Alphaproteobacteria</taxon>
        <taxon>Sneathiellales</taxon>
        <taxon>Sneathiellaceae</taxon>
        <taxon>Sneathiella</taxon>
    </lineage>
</organism>
<gene>
    <name evidence="2" type="primary">rimI</name>
    <name evidence="2" type="ORF">GCM10007924_04320</name>
</gene>
<dbReference type="SUPFAM" id="SSF55729">
    <property type="entry name" value="Acyl-CoA N-acyltransferases (Nat)"/>
    <property type="match status" value="1"/>
</dbReference>
<evidence type="ECO:0000259" key="1">
    <source>
        <dbReference type="PROSITE" id="PS51186"/>
    </source>
</evidence>
<name>A0ABQ5U1B1_9PROT</name>
<accession>A0ABQ5U1B1</accession>
<sequence length="160" mass="17795">MTSFESRFFSDPSPARLLADMHSPCFPTPWNEQDFRQLLTVPGTIAQIIETGGPDPRPVAFGVYRVCIDEAEILTLGVLPGNRGTGAGDFMLLSALGYLRQQQAETLFLEVSETNIPAQNLYLRRGFSIIGRRKNYYREDGQPVNALIMERKTGQPETGA</sequence>
<dbReference type="PROSITE" id="PS51186">
    <property type="entry name" value="GNAT"/>
    <property type="match status" value="1"/>
</dbReference>
<proteinExistence type="predicted"/>
<keyword evidence="3" id="KW-1185">Reference proteome</keyword>
<reference evidence="2" key="1">
    <citation type="journal article" date="2014" name="Int. J. Syst. Evol. Microbiol.">
        <title>Complete genome of a new Firmicutes species belonging to the dominant human colonic microbiota ('Ruminococcus bicirculans') reveals two chromosomes and a selective capacity to utilize plant glucans.</title>
        <authorList>
            <consortium name="NISC Comparative Sequencing Program"/>
            <person name="Wegmann U."/>
            <person name="Louis P."/>
            <person name="Goesmann A."/>
            <person name="Henrissat B."/>
            <person name="Duncan S.H."/>
            <person name="Flint H.J."/>
        </authorList>
    </citation>
    <scope>NUCLEOTIDE SEQUENCE</scope>
    <source>
        <strain evidence="2">NBRC 103408</strain>
    </source>
</reference>
<dbReference type="CDD" id="cd04301">
    <property type="entry name" value="NAT_SF"/>
    <property type="match status" value="1"/>
</dbReference>
<dbReference type="Proteomes" id="UP001161409">
    <property type="component" value="Unassembled WGS sequence"/>
</dbReference>
<evidence type="ECO:0000313" key="3">
    <source>
        <dbReference type="Proteomes" id="UP001161409"/>
    </source>
</evidence>
<dbReference type="RefSeq" id="WP_169559229.1">
    <property type="nucleotide sequence ID" value="NZ_BSNF01000001.1"/>
</dbReference>
<dbReference type="EMBL" id="BSNF01000001">
    <property type="protein sequence ID" value="GLQ05211.1"/>
    <property type="molecule type" value="Genomic_DNA"/>
</dbReference>
<dbReference type="Gene3D" id="3.40.630.30">
    <property type="match status" value="1"/>
</dbReference>
<comment type="caution">
    <text evidence="2">The sequence shown here is derived from an EMBL/GenBank/DDBJ whole genome shotgun (WGS) entry which is preliminary data.</text>
</comment>
<reference evidence="2" key="2">
    <citation type="submission" date="2023-01" db="EMBL/GenBank/DDBJ databases">
        <title>Draft genome sequence of Sneathiella chinensis strain NBRC 103408.</title>
        <authorList>
            <person name="Sun Q."/>
            <person name="Mori K."/>
        </authorList>
    </citation>
    <scope>NUCLEOTIDE SEQUENCE</scope>
    <source>
        <strain evidence="2">NBRC 103408</strain>
    </source>
</reference>
<evidence type="ECO:0000313" key="2">
    <source>
        <dbReference type="EMBL" id="GLQ05211.1"/>
    </source>
</evidence>
<dbReference type="Pfam" id="PF00583">
    <property type="entry name" value="Acetyltransf_1"/>
    <property type="match status" value="1"/>
</dbReference>